<dbReference type="EMBL" id="QETF01000009">
    <property type="protein sequence ID" value="PWG16838.1"/>
    <property type="molecule type" value="Genomic_DNA"/>
</dbReference>
<organism evidence="2 3">
    <name type="scientific">Salibaculum griseiflavum</name>
    <dbReference type="NCBI Taxonomy" id="1914409"/>
    <lineage>
        <taxon>Bacteria</taxon>
        <taxon>Pseudomonadati</taxon>
        <taxon>Pseudomonadota</taxon>
        <taxon>Alphaproteobacteria</taxon>
        <taxon>Rhodobacterales</taxon>
        <taxon>Roseobacteraceae</taxon>
        <taxon>Salibaculum</taxon>
    </lineage>
</organism>
<name>A0A2V1P4W6_9RHOB</name>
<dbReference type="InterPro" id="IPR025714">
    <property type="entry name" value="Methyltranfer_dom"/>
</dbReference>
<protein>
    <submittedName>
        <fullName evidence="2">Class I SAM-dependent methyltransferase</fullName>
    </submittedName>
</protein>
<proteinExistence type="predicted"/>
<evidence type="ECO:0000259" key="1">
    <source>
        <dbReference type="Pfam" id="PF13847"/>
    </source>
</evidence>
<dbReference type="Pfam" id="PF13847">
    <property type="entry name" value="Methyltransf_31"/>
    <property type="match status" value="1"/>
</dbReference>
<feature type="domain" description="Methyltransferase" evidence="1">
    <location>
        <begin position="38"/>
        <end position="146"/>
    </location>
</feature>
<dbReference type="SUPFAM" id="SSF53335">
    <property type="entry name" value="S-adenosyl-L-methionine-dependent methyltransferases"/>
    <property type="match status" value="1"/>
</dbReference>
<dbReference type="OrthoDB" id="5642573at2"/>
<dbReference type="InterPro" id="IPR029063">
    <property type="entry name" value="SAM-dependent_MTases_sf"/>
</dbReference>
<reference evidence="3" key="1">
    <citation type="submission" date="2018-05" db="EMBL/GenBank/DDBJ databases">
        <authorList>
            <person name="Du Z."/>
            <person name="Wang X."/>
        </authorList>
    </citation>
    <scope>NUCLEOTIDE SEQUENCE [LARGE SCALE GENOMIC DNA]</scope>
    <source>
        <strain evidence="3">WDS4C29</strain>
    </source>
</reference>
<keyword evidence="3" id="KW-1185">Reference proteome</keyword>
<dbReference type="PANTHER" id="PTHR43861">
    <property type="entry name" value="TRANS-ACONITATE 2-METHYLTRANSFERASE-RELATED"/>
    <property type="match status" value="1"/>
</dbReference>
<gene>
    <name evidence="2" type="ORF">DFK10_09935</name>
</gene>
<dbReference type="RefSeq" id="WP_109388875.1">
    <property type="nucleotide sequence ID" value="NZ_QETF01000009.1"/>
</dbReference>
<dbReference type="GO" id="GO:0008168">
    <property type="term" value="F:methyltransferase activity"/>
    <property type="evidence" value="ECO:0007669"/>
    <property type="project" value="UniProtKB-KW"/>
</dbReference>
<dbReference type="Gene3D" id="3.40.50.150">
    <property type="entry name" value="Vaccinia Virus protein VP39"/>
    <property type="match status" value="1"/>
</dbReference>
<accession>A0A2V1P4W6</accession>
<dbReference type="PANTHER" id="PTHR43861:SF1">
    <property type="entry name" value="TRANS-ACONITATE 2-METHYLTRANSFERASE"/>
    <property type="match status" value="1"/>
</dbReference>
<comment type="caution">
    <text evidence="2">The sequence shown here is derived from an EMBL/GenBank/DDBJ whole genome shotgun (WGS) entry which is preliminary data.</text>
</comment>
<keyword evidence="2" id="KW-0489">Methyltransferase</keyword>
<dbReference type="CDD" id="cd02440">
    <property type="entry name" value="AdoMet_MTases"/>
    <property type="match status" value="1"/>
</dbReference>
<dbReference type="GO" id="GO:0032259">
    <property type="term" value="P:methylation"/>
    <property type="evidence" value="ECO:0007669"/>
    <property type="project" value="UniProtKB-KW"/>
</dbReference>
<evidence type="ECO:0000313" key="2">
    <source>
        <dbReference type="EMBL" id="PWG16838.1"/>
    </source>
</evidence>
<dbReference type="Proteomes" id="UP000245293">
    <property type="component" value="Unassembled WGS sequence"/>
</dbReference>
<evidence type="ECO:0000313" key="3">
    <source>
        <dbReference type="Proteomes" id="UP000245293"/>
    </source>
</evidence>
<keyword evidence="2" id="KW-0808">Transferase</keyword>
<sequence>MTNPTRFWDRAAEKYAASPIKDMPAYEYTLDRTRSYLKSTDRVLELGCGTGSTGLLLAGAVAHYHGTDISPEMIRIARDKAASDNVDNITFSAATAEDGIAEAGPVDVVLALNLLHLLRDVEDVFDAIHGALPQGGYFISKTVCLAEPSIGLRRFAFRAMIPLMRLVRLAPFVRSFRFDGLEKSIEAAGFEVIETSTGPVMSRYIVARKV</sequence>
<dbReference type="AlphaFoldDB" id="A0A2V1P4W6"/>